<gene>
    <name evidence="2" type="ORF">G210_3267</name>
</gene>
<feature type="region of interest" description="Disordered" evidence="1">
    <location>
        <begin position="116"/>
        <end position="145"/>
    </location>
</feature>
<dbReference type="AlphaFoldDB" id="M3IJD0"/>
<sequence length="606" mass="69909">MSDLVNLLTRLTTLPEELKSEIISYLPLCNIQLFMDLKPLIPCVSRIFEKKIRILPHYHAPNEPLRLCRGSCYTSAPTFESIKAVGEFIDKYNIQPRELEWGKFGDIEIQDIQDDHIFGDSDSSDSNEVQFSDDSNSDIDQQPPVIGQTYVPEEYDRYRSGGAISIGGVSFEVYSDVEDWSSSDFEMDESESSESEMDEYDISDIESDYSGSSDSESSDSDQESIVKRFDSYEDDIRIYTVLLNKFQVIHLTDVFETPMVDEFLRVMRSKYRFNANIGTFKLMLDLGQPKYELQILKKLPTTLLHLQTNGARGFKKIIPRFQHLKSLSLFYSRISEFQFFPQALEILDVGDVKIDTRLPVIQGFPRNLKEFEFQIDNSVNLISDMISRMRELETLTVECPKISNVGALKLPHSIKNLVFTGCCKLIGYKDLRKLQNLRSLKIEDGPFSKDLVFLKDCAPFLTTFSFSDEDVYVNTRKRCRIEYIKLPENIKSLSFLCRADVETWTPPSQLRELHLMGTHFSSKSFDITLSTNFYALSLCATNLKNIEINNLPVGLRHLVIRNNRHLQMIEDSNFDGFPELIKKDIKNNGKRQRLREDDQSVLDFEI</sequence>
<comment type="caution">
    <text evidence="2">The sequence shown here is derived from an EMBL/GenBank/DDBJ whole genome shotgun (WGS) entry which is preliminary data.</text>
</comment>
<dbReference type="InterPro" id="IPR032675">
    <property type="entry name" value="LRR_dom_sf"/>
</dbReference>
<evidence type="ECO:0000313" key="2">
    <source>
        <dbReference type="EMBL" id="EMG46486.1"/>
    </source>
</evidence>
<reference evidence="2 3" key="1">
    <citation type="submission" date="2013-02" db="EMBL/GenBank/DDBJ databases">
        <title>Genome sequence of Candida maltosa Xu316, a potential industrial strain for xylitol and ethanol production.</title>
        <authorList>
            <person name="Yu J."/>
            <person name="Wang Q."/>
            <person name="Geng X."/>
            <person name="Bao W."/>
            <person name="He P."/>
            <person name="Cai J."/>
        </authorList>
    </citation>
    <scope>NUCLEOTIDE SEQUENCE [LARGE SCALE GENOMIC DNA]</scope>
    <source>
        <strain evidence="3">Xu316</strain>
    </source>
</reference>
<accession>M3IJD0</accession>
<protein>
    <submittedName>
        <fullName evidence="2">Uncharacterized protein</fullName>
    </submittedName>
</protein>
<feature type="region of interest" description="Disordered" evidence="1">
    <location>
        <begin position="205"/>
        <end position="224"/>
    </location>
</feature>
<feature type="compositionally biased region" description="Polar residues" evidence="1">
    <location>
        <begin position="124"/>
        <end position="140"/>
    </location>
</feature>
<dbReference type="Gene3D" id="3.80.10.10">
    <property type="entry name" value="Ribonuclease Inhibitor"/>
    <property type="match status" value="1"/>
</dbReference>
<keyword evidence="3" id="KW-1185">Reference proteome</keyword>
<organism evidence="2 3">
    <name type="scientific">Candida maltosa (strain Xu316)</name>
    <name type="common">Yeast</name>
    <dbReference type="NCBI Taxonomy" id="1245528"/>
    <lineage>
        <taxon>Eukaryota</taxon>
        <taxon>Fungi</taxon>
        <taxon>Dikarya</taxon>
        <taxon>Ascomycota</taxon>
        <taxon>Saccharomycotina</taxon>
        <taxon>Pichiomycetes</taxon>
        <taxon>Debaryomycetaceae</taxon>
        <taxon>Candida/Lodderomyces clade</taxon>
        <taxon>Candida</taxon>
    </lineage>
</organism>
<dbReference type="HOGENOM" id="CLU_038166_0_0_1"/>
<evidence type="ECO:0000256" key="1">
    <source>
        <dbReference type="SAM" id="MobiDB-lite"/>
    </source>
</evidence>
<dbReference type="SUPFAM" id="SSF52058">
    <property type="entry name" value="L domain-like"/>
    <property type="match status" value="1"/>
</dbReference>
<dbReference type="Proteomes" id="UP000011777">
    <property type="component" value="Unassembled WGS sequence"/>
</dbReference>
<dbReference type="EMBL" id="AOGT01001989">
    <property type="protein sequence ID" value="EMG46486.1"/>
    <property type="molecule type" value="Genomic_DNA"/>
</dbReference>
<evidence type="ECO:0000313" key="3">
    <source>
        <dbReference type="Proteomes" id="UP000011777"/>
    </source>
</evidence>
<proteinExistence type="predicted"/>
<name>M3IJD0_CANMX</name>